<comment type="caution">
    <text evidence="2">The sequence shown here is derived from an EMBL/GenBank/DDBJ whole genome shotgun (WGS) entry which is preliminary data.</text>
</comment>
<dbReference type="CDD" id="cd00093">
    <property type="entry name" value="HTH_XRE"/>
    <property type="match status" value="1"/>
</dbReference>
<protein>
    <submittedName>
        <fullName evidence="2">Helix-turn-helix domain-containing protein</fullName>
    </submittedName>
</protein>
<dbReference type="InterPro" id="IPR010982">
    <property type="entry name" value="Lambda_DNA-bd_dom_sf"/>
</dbReference>
<dbReference type="InterPro" id="IPR050077">
    <property type="entry name" value="LexA_repressor"/>
</dbReference>
<dbReference type="Proteomes" id="UP000281118">
    <property type="component" value="Unassembled WGS sequence"/>
</dbReference>
<accession>A0A3S0XTD3</accession>
<gene>
    <name evidence="2" type="ORF">EJP67_18470</name>
</gene>
<dbReference type="PANTHER" id="PTHR33516:SF2">
    <property type="entry name" value="LEXA REPRESSOR-RELATED"/>
    <property type="match status" value="1"/>
</dbReference>
<sequence length="239" mass="26328">MLVLVCHIRDFAGNTNVTQVPCQITLVNTIGERIKFARNKRGLTQKTLAEAAGVSTSTIGNLESGAREKPRELNAIARALHASVAWIEAGRGAWESESNVGPGPKLLGEVPLISWVRAGNWDEANDPLQPGDAESWYACPRPHSSSTYALRVKGDSMTAPHGNTKSYPEHCLIFVDPEKRSPVNGDRIIAKLEGEDEVTFKVYKNEDGRQWLQPLNPSHEPIRQPFRVLGTIIGKWEDG</sequence>
<dbReference type="Gene3D" id="1.10.260.40">
    <property type="entry name" value="lambda repressor-like DNA-binding domains"/>
    <property type="match status" value="1"/>
</dbReference>
<dbReference type="PANTHER" id="PTHR33516">
    <property type="entry name" value="LEXA REPRESSOR"/>
    <property type="match status" value="1"/>
</dbReference>
<dbReference type="OrthoDB" id="9021722at2"/>
<dbReference type="InterPro" id="IPR039418">
    <property type="entry name" value="LexA-like"/>
</dbReference>
<dbReference type="Pfam" id="PF01381">
    <property type="entry name" value="HTH_3"/>
    <property type="match status" value="1"/>
</dbReference>
<organism evidence="2 3">
    <name type="scientific">Variovorax guangxiensis</name>
    <dbReference type="NCBI Taxonomy" id="1775474"/>
    <lineage>
        <taxon>Bacteria</taxon>
        <taxon>Pseudomonadati</taxon>
        <taxon>Pseudomonadota</taxon>
        <taxon>Betaproteobacteria</taxon>
        <taxon>Burkholderiales</taxon>
        <taxon>Comamonadaceae</taxon>
        <taxon>Variovorax</taxon>
    </lineage>
</organism>
<dbReference type="Pfam" id="PF00717">
    <property type="entry name" value="Peptidase_S24"/>
    <property type="match status" value="1"/>
</dbReference>
<dbReference type="AlphaFoldDB" id="A0A3S0XTD3"/>
<dbReference type="InterPro" id="IPR036286">
    <property type="entry name" value="LexA/Signal_pep-like_sf"/>
</dbReference>
<dbReference type="PROSITE" id="PS50943">
    <property type="entry name" value="HTH_CROC1"/>
    <property type="match status" value="1"/>
</dbReference>
<dbReference type="GO" id="GO:0003677">
    <property type="term" value="F:DNA binding"/>
    <property type="evidence" value="ECO:0007669"/>
    <property type="project" value="InterPro"/>
</dbReference>
<dbReference type="SMART" id="SM00530">
    <property type="entry name" value="HTH_XRE"/>
    <property type="match status" value="1"/>
</dbReference>
<dbReference type="SUPFAM" id="SSF51306">
    <property type="entry name" value="LexA/Signal peptidase"/>
    <property type="match status" value="1"/>
</dbReference>
<dbReference type="SUPFAM" id="SSF47413">
    <property type="entry name" value="lambda repressor-like DNA-binding domains"/>
    <property type="match status" value="1"/>
</dbReference>
<feature type="domain" description="HTH cro/C1-type" evidence="1">
    <location>
        <begin position="34"/>
        <end position="87"/>
    </location>
</feature>
<evidence type="ECO:0000313" key="3">
    <source>
        <dbReference type="Proteomes" id="UP000281118"/>
    </source>
</evidence>
<dbReference type="InterPro" id="IPR015927">
    <property type="entry name" value="Peptidase_S24_S26A/B/C"/>
</dbReference>
<dbReference type="EMBL" id="RXFT01000007">
    <property type="protein sequence ID" value="RUR69046.1"/>
    <property type="molecule type" value="Genomic_DNA"/>
</dbReference>
<dbReference type="Gene3D" id="2.10.109.10">
    <property type="entry name" value="Umud Fragment, subunit A"/>
    <property type="match status" value="1"/>
</dbReference>
<name>A0A3S0XTD3_9BURK</name>
<dbReference type="CDD" id="cd06529">
    <property type="entry name" value="S24_LexA-like"/>
    <property type="match status" value="1"/>
</dbReference>
<dbReference type="InterPro" id="IPR001387">
    <property type="entry name" value="Cro/C1-type_HTH"/>
</dbReference>
<proteinExistence type="predicted"/>
<reference evidence="2 3" key="1">
    <citation type="submission" date="2018-12" db="EMBL/GenBank/DDBJ databases">
        <title>The genome sequences of Variovorax guangxiensis DSM 27352.</title>
        <authorList>
            <person name="Gao J."/>
            <person name="Sun J."/>
        </authorList>
    </citation>
    <scope>NUCLEOTIDE SEQUENCE [LARGE SCALE GENOMIC DNA]</scope>
    <source>
        <strain evidence="2 3">DSM 27352</strain>
    </source>
</reference>
<evidence type="ECO:0000259" key="1">
    <source>
        <dbReference type="PROSITE" id="PS50943"/>
    </source>
</evidence>
<evidence type="ECO:0000313" key="2">
    <source>
        <dbReference type="EMBL" id="RUR69046.1"/>
    </source>
</evidence>